<evidence type="ECO:0000313" key="2">
    <source>
        <dbReference type="Proteomes" id="UP000515158"/>
    </source>
</evidence>
<gene>
    <name evidence="3" type="primary">LOC117641465</name>
</gene>
<dbReference type="Proteomes" id="UP000515158">
    <property type="component" value="Unplaced"/>
</dbReference>
<evidence type="ECO:0000256" key="1">
    <source>
        <dbReference type="SAM" id="MobiDB-lite"/>
    </source>
</evidence>
<dbReference type="GeneID" id="117641465"/>
<accession>A0A6P8YCY0</accession>
<dbReference type="RefSeq" id="XP_034234710.1">
    <property type="nucleotide sequence ID" value="XM_034378819.1"/>
</dbReference>
<dbReference type="KEGG" id="tpal:117641465"/>
<feature type="region of interest" description="Disordered" evidence="1">
    <location>
        <begin position="144"/>
        <end position="186"/>
    </location>
</feature>
<sequence length="883" mass="99305">MGRADTKKCFLRKVQHLPDVGACSGDFTARASLSPERIRLLKIRSGCRKSLQYVCDGHFTKFIHRFEAHQKNCCLHQSTSVHDGPPAKKKKTGTPQLHVITLQMRDSAKTIGLALVPGKKVCVKCKIDLNAKIKAAEKSAAEKAAQESSSNAPDPASISNPPIFSSPSVGSTLAPSDITTPTVPADNKASKEEFFQESIDGLNTWLSSLGFSPVNERKLKTQKSYGRKVMKKIRAALTKFSDQQLTEDEDAAYFREIIGQLQQFIDCHPQPDKKLLALSVVPKSWSISRIESTFGVSNYMARKSRLLVQDKGILCGPGPKVGRKLSPETVELITKFYYRDDISRPLPGAKDVLSVLVDGKRVKKTKRLVLSTLSCLHQKFKEEHPDHKVSLAKFCELRPKECVLAGSAGTHVICVCTYHQNPELMFEAGNLSEAGLENIKACKKLLLCSEPSEDCFFRRCNDCCDSTVLQEKLEVYFDSEMISTVVYNQWESTDRANIVTLSKSTDDFISEFISQIESLIPHDFISKVQANFYKESIENLKDGEVVVNVDFAENFSFVVQNSSQGWYFNNKQATLHPCLIYYKDAEGKVCHSAFVLISDHLDHSTAAVHTFQKKLIRHITEDLKIKLAKIKYFSDGCAAQYKNKKAAANVWFHERDFGVPAEWHFYATSHGKTACDGVGGMIKHTTMLHCLRLTAKDPQITIAYDFYDWVSKNIQGVTAKWVPKEEVIENEKALLVRFETAFDIDGIKSHHALIPRVPSKDILLKLYSQDTKFNIKKICTKEFELDYSEVKGFVTFTEDENSWKLGCVSEFHEEDENFSVQVMEATGQPRSYKFTDIVIIVSLHDIVSLVNPYFQAKGTIVKLRVSDAKAADVKLKSKKKNMF</sequence>
<dbReference type="PANTHER" id="PTHR46601">
    <property type="entry name" value="ULP_PROTEASE DOMAIN-CONTAINING PROTEIN"/>
    <property type="match status" value="1"/>
</dbReference>
<keyword evidence="2" id="KW-1185">Reference proteome</keyword>
<evidence type="ECO:0000313" key="3">
    <source>
        <dbReference type="RefSeq" id="XP_034234710.1"/>
    </source>
</evidence>
<dbReference type="OrthoDB" id="10062343at2759"/>
<reference evidence="3" key="1">
    <citation type="submission" date="2025-08" db="UniProtKB">
        <authorList>
            <consortium name="RefSeq"/>
        </authorList>
    </citation>
    <scope>IDENTIFICATION</scope>
    <source>
        <tissue evidence="3">Total insect</tissue>
    </source>
</reference>
<dbReference type="PANTHER" id="PTHR46601:SF1">
    <property type="entry name" value="ADF-H DOMAIN-CONTAINING PROTEIN"/>
    <property type="match status" value="1"/>
</dbReference>
<organism evidence="3">
    <name type="scientific">Thrips palmi</name>
    <name type="common">Melon thrips</name>
    <dbReference type="NCBI Taxonomy" id="161013"/>
    <lineage>
        <taxon>Eukaryota</taxon>
        <taxon>Metazoa</taxon>
        <taxon>Ecdysozoa</taxon>
        <taxon>Arthropoda</taxon>
        <taxon>Hexapoda</taxon>
        <taxon>Insecta</taxon>
        <taxon>Pterygota</taxon>
        <taxon>Neoptera</taxon>
        <taxon>Paraneoptera</taxon>
        <taxon>Thysanoptera</taxon>
        <taxon>Terebrantia</taxon>
        <taxon>Thripoidea</taxon>
        <taxon>Thripidae</taxon>
        <taxon>Thrips</taxon>
    </lineage>
</organism>
<name>A0A6P8YCY0_THRPL</name>
<dbReference type="InParanoid" id="A0A6P8YCY0"/>
<feature type="compositionally biased region" description="Polar residues" evidence="1">
    <location>
        <begin position="169"/>
        <end position="182"/>
    </location>
</feature>
<dbReference type="AlphaFoldDB" id="A0A6P8YCY0"/>
<protein>
    <submittedName>
        <fullName evidence="3">Uncharacterized protein LOC117641465</fullName>
    </submittedName>
</protein>
<feature type="compositionally biased region" description="Low complexity" evidence="1">
    <location>
        <begin position="146"/>
        <end position="168"/>
    </location>
</feature>
<proteinExistence type="predicted"/>